<evidence type="ECO:0000259" key="5">
    <source>
        <dbReference type="Pfam" id="PF01168"/>
    </source>
</evidence>
<proteinExistence type="inferred from homology"/>
<accession>A0A932CR11</accession>
<dbReference type="SUPFAM" id="SSF51419">
    <property type="entry name" value="PLP-binding barrel"/>
    <property type="match status" value="1"/>
</dbReference>
<comment type="similarity">
    <text evidence="2 4">Belongs to the pyridoxal phosphate-binding protein YggS/PROSC family.</text>
</comment>
<comment type="function">
    <text evidence="2">Pyridoxal 5'-phosphate (PLP)-binding protein, which is involved in PLP homeostasis.</text>
</comment>
<dbReference type="CDD" id="cd00635">
    <property type="entry name" value="PLPDE_III_YBL036c_like"/>
    <property type="match status" value="1"/>
</dbReference>
<dbReference type="InterPro" id="IPR029066">
    <property type="entry name" value="PLP-binding_barrel"/>
</dbReference>
<evidence type="ECO:0000256" key="4">
    <source>
        <dbReference type="RuleBase" id="RU004514"/>
    </source>
</evidence>
<dbReference type="InterPro" id="IPR011078">
    <property type="entry name" value="PyrdxlP_homeostasis"/>
</dbReference>
<dbReference type="PANTHER" id="PTHR10146:SF14">
    <property type="entry name" value="PYRIDOXAL PHOSPHATE HOMEOSTASIS PROTEIN"/>
    <property type="match status" value="1"/>
</dbReference>
<dbReference type="NCBIfam" id="TIGR00044">
    <property type="entry name" value="YggS family pyridoxal phosphate-dependent enzyme"/>
    <property type="match status" value="1"/>
</dbReference>
<comment type="cofactor">
    <cofactor evidence="3">
        <name>pyridoxal 5'-phosphate</name>
        <dbReference type="ChEBI" id="CHEBI:597326"/>
    </cofactor>
</comment>
<evidence type="ECO:0000313" key="7">
    <source>
        <dbReference type="Proteomes" id="UP000769766"/>
    </source>
</evidence>
<protein>
    <recommendedName>
        <fullName evidence="2">Pyridoxal phosphate homeostasis protein</fullName>
        <shortName evidence="2">PLP homeostasis protein</shortName>
    </recommendedName>
</protein>
<evidence type="ECO:0000256" key="2">
    <source>
        <dbReference type="HAMAP-Rule" id="MF_02087"/>
    </source>
</evidence>
<dbReference type="AlphaFoldDB" id="A0A932CR11"/>
<dbReference type="InterPro" id="IPR001608">
    <property type="entry name" value="Ala_racemase_N"/>
</dbReference>
<evidence type="ECO:0000256" key="1">
    <source>
        <dbReference type="ARBA" id="ARBA00022898"/>
    </source>
</evidence>
<feature type="modified residue" description="N6-(pyridoxal phosphate)lysine" evidence="2 3">
    <location>
        <position position="36"/>
    </location>
</feature>
<evidence type="ECO:0000256" key="3">
    <source>
        <dbReference type="PIRSR" id="PIRSR004848-1"/>
    </source>
</evidence>
<evidence type="ECO:0000313" key="6">
    <source>
        <dbReference type="EMBL" id="MBI2877042.1"/>
    </source>
</evidence>
<name>A0A932CR11_UNCTE</name>
<feature type="domain" description="Alanine racemase N-terminal" evidence="5">
    <location>
        <begin position="7"/>
        <end position="229"/>
    </location>
</feature>
<keyword evidence="1 2" id="KW-0663">Pyridoxal phosphate</keyword>
<organism evidence="6 7">
    <name type="scientific">Tectimicrobiota bacterium</name>
    <dbReference type="NCBI Taxonomy" id="2528274"/>
    <lineage>
        <taxon>Bacteria</taxon>
        <taxon>Pseudomonadati</taxon>
        <taxon>Nitrospinota/Tectimicrobiota group</taxon>
        <taxon>Candidatus Tectimicrobiota</taxon>
    </lineage>
</organism>
<dbReference type="FunFam" id="3.20.20.10:FF:000018">
    <property type="entry name" value="Pyridoxal phosphate homeostasis protein"/>
    <property type="match status" value="1"/>
</dbReference>
<dbReference type="EMBL" id="JACPRF010000276">
    <property type="protein sequence ID" value="MBI2877042.1"/>
    <property type="molecule type" value="Genomic_DNA"/>
</dbReference>
<dbReference type="Pfam" id="PF01168">
    <property type="entry name" value="Ala_racemase_N"/>
    <property type="match status" value="1"/>
</dbReference>
<dbReference type="HAMAP" id="MF_02087">
    <property type="entry name" value="PLP_homeostasis"/>
    <property type="match status" value="1"/>
</dbReference>
<reference evidence="6" key="1">
    <citation type="submission" date="2020-07" db="EMBL/GenBank/DDBJ databases">
        <title>Huge and variable diversity of episymbiotic CPR bacteria and DPANN archaea in groundwater ecosystems.</title>
        <authorList>
            <person name="He C.Y."/>
            <person name="Keren R."/>
            <person name="Whittaker M."/>
            <person name="Farag I.F."/>
            <person name="Doudna J."/>
            <person name="Cate J.H.D."/>
            <person name="Banfield J.F."/>
        </authorList>
    </citation>
    <scope>NUCLEOTIDE SEQUENCE</scope>
    <source>
        <strain evidence="6">NC_groundwater_672_Ag_B-0.1um_62_36</strain>
    </source>
</reference>
<dbReference type="PIRSF" id="PIRSF004848">
    <property type="entry name" value="YBL036c_PLPDEIII"/>
    <property type="match status" value="1"/>
</dbReference>
<dbReference type="GO" id="GO:0030170">
    <property type="term" value="F:pyridoxal phosphate binding"/>
    <property type="evidence" value="ECO:0007669"/>
    <property type="project" value="UniProtKB-UniRule"/>
</dbReference>
<dbReference type="PANTHER" id="PTHR10146">
    <property type="entry name" value="PROLINE SYNTHETASE CO-TRANSCRIBED BACTERIAL HOMOLOG PROTEIN"/>
    <property type="match status" value="1"/>
</dbReference>
<sequence length="230" mass="25770">MSEIAANLRAVQERIAQAAARAGRTPGSIRLVAVSKTVSVARIQEAIAAGVRDLGENRVQEAREKVEILGRPVRWHLIGHLQRNKVRYIFQLFDLIHSVDSIELAQEISREAEKRGHPEIDLLLQVHLSEEETKSGFEPEALLRAIEEIARLPHLRVQGLMTIPPYLPEPEEVRLCFRRLKQLAEEIRQRGIPGVSMDELSMGMSHDFEVAIEEGATLVRVGTAIFGARA</sequence>
<gene>
    <name evidence="6" type="ORF">HYY20_09190</name>
</gene>
<comment type="caution">
    <text evidence="6">The sequence shown here is derived from an EMBL/GenBank/DDBJ whole genome shotgun (WGS) entry which is preliminary data.</text>
</comment>
<dbReference type="Gene3D" id="3.20.20.10">
    <property type="entry name" value="Alanine racemase"/>
    <property type="match status" value="1"/>
</dbReference>
<dbReference type="Proteomes" id="UP000769766">
    <property type="component" value="Unassembled WGS sequence"/>
</dbReference>